<feature type="binding site" evidence="14">
    <location>
        <position position="109"/>
    </location>
    <ligand>
        <name>ATP</name>
        <dbReference type="ChEBI" id="CHEBI:30616"/>
    </ligand>
</feature>
<feature type="binding site" evidence="14">
    <location>
        <position position="27"/>
    </location>
    <ligand>
        <name>L-threonine</name>
        <dbReference type="ChEBI" id="CHEBI:57926"/>
    </ligand>
</feature>
<keyword evidence="17" id="KW-1185">Reference proteome</keyword>
<evidence type="ECO:0000256" key="5">
    <source>
        <dbReference type="ARBA" id="ARBA00022490"/>
    </source>
</evidence>
<dbReference type="PIRSF" id="PIRSF004930">
    <property type="entry name" value="Tln_factor_SUA5"/>
    <property type="match status" value="1"/>
</dbReference>
<dbReference type="InterPro" id="IPR005145">
    <property type="entry name" value="Sua5_C"/>
</dbReference>
<feature type="binding site" evidence="14">
    <location>
        <position position="50"/>
    </location>
    <ligand>
        <name>ATP</name>
        <dbReference type="ChEBI" id="CHEBI:30616"/>
    </ligand>
</feature>
<dbReference type="GO" id="GO:0003725">
    <property type="term" value="F:double-stranded RNA binding"/>
    <property type="evidence" value="ECO:0007669"/>
    <property type="project" value="UniProtKB-UniRule"/>
</dbReference>
<evidence type="ECO:0000256" key="14">
    <source>
        <dbReference type="PIRSR" id="PIRSR004930-1"/>
    </source>
</evidence>
<dbReference type="Pfam" id="PF03481">
    <property type="entry name" value="Sua5_C"/>
    <property type="match status" value="1"/>
</dbReference>
<comment type="function">
    <text evidence="13">Required for the formation of a threonylcarbamoyl group on adenosine at position 37 (t(6)A37) in tRNAs that read codons beginning with adenine.</text>
</comment>
<evidence type="ECO:0000256" key="13">
    <source>
        <dbReference type="PIRNR" id="PIRNR004930"/>
    </source>
</evidence>
<protein>
    <recommendedName>
        <fullName evidence="4 13">Threonylcarbamoyl-AMP synthase</fullName>
        <shortName evidence="13">TC-AMP synthase</shortName>
        <ecNumber evidence="3 13">2.7.7.87</ecNumber>
    </recommendedName>
    <alternativeName>
        <fullName evidence="11 13">L-threonylcarbamoyladenylate synthase</fullName>
    </alternativeName>
</protein>
<comment type="caution">
    <text evidence="16">The sequence shown here is derived from an EMBL/GenBank/DDBJ whole genome shotgun (WGS) entry which is preliminary data.</text>
</comment>
<keyword evidence="6 13" id="KW-0808">Transferase</keyword>
<keyword evidence="9 13" id="KW-0547">Nucleotide-binding</keyword>
<evidence type="ECO:0000256" key="1">
    <source>
        <dbReference type="ARBA" id="ARBA00004496"/>
    </source>
</evidence>
<feature type="binding site" evidence="14">
    <location>
        <position position="54"/>
    </location>
    <ligand>
        <name>ATP</name>
        <dbReference type="ChEBI" id="CHEBI:30616"/>
    </ligand>
</feature>
<evidence type="ECO:0000256" key="6">
    <source>
        <dbReference type="ARBA" id="ARBA00022679"/>
    </source>
</evidence>
<keyword evidence="10 13" id="KW-0067">ATP-binding</keyword>
<gene>
    <name evidence="16" type="ORF">BC961_0708</name>
</gene>
<dbReference type="EMBL" id="REFH01000007">
    <property type="protein sequence ID" value="RMA78327.1"/>
    <property type="molecule type" value="Genomic_DNA"/>
</dbReference>
<dbReference type="EC" id="2.7.7.87" evidence="3 13"/>
<dbReference type="InterPro" id="IPR006070">
    <property type="entry name" value="Sua5-like_dom"/>
</dbReference>
<comment type="subcellular location">
    <subcellularLocation>
        <location evidence="1 13">Cytoplasm</location>
    </subcellularLocation>
</comment>
<organism evidence="16 17">
    <name type="scientific">Flavobacterium weaverense</name>
    <dbReference type="NCBI Taxonomy" id="271156"/>
    <lineage>
        <taxon>Bacteria</taxon>
        <taxon>Pseudomonadati</taxon>
        <taxon>Bacteroidota</taxon>
        <taxon>Flavobacteriia</taxon>
        <taxon>Flavobacteriales</taxon>
        <taxon>Flavobacteriaceae</taxon>
        <taxon>Flavobacterium</taxon>
    </lineage>
</organism>
<dbReference type="GO" id="GO:0006450">
    <property type="term" value="P:regulation of translational fidelity"/>
    <property type="evidence" value="ECO:0007669"/>
    <property type="project" value="TreeGrafter"/>
</dbReference>
<keyword evidence="7 13" id="KW-0819">tRNA processing</keyword>
<dbReference type="PANTHER" id="PTHR17490">
    <property type="entry name" value="SUA5"/>
    <property type="match status" value="1"/>
</dbReference>
<dbReference type="InterPro" id="IPR038385">
    <property type="entry name" value="Sua5/YwlC_C"/>
</dbReference>
<evidence type="ECO:0000256" key="9">
    <source>
        <dbReference type="ARBA" id="ARBA00022741"/>
    </source>
</evidence>
<keyword evidence="8 13" id="KW-0548">Nucleotidyltransferase</keyword>
<dbReference type="Pfam" id="PF01300">
    <property type="entry name" value="Sua5_yciO_yrdC"/>
    <property type="match status" value="1"/>
</dbReference>
<dbReference type="OrthoDB" id="9814580at2"/>
<reference evidence="16 17" key="1">
    <citation type="submission" date="2018-10" db="EMBL/GenBank/DDBJ databases">
        <title>Genomic Encyclopedia of Archaeal and Bacterial Type Strains, Phase II (KMG-II): from individual species to whole genera.</title>
        <authorList>
            <person name="Goeker M."/>
        </authorList>
    </citation>
    <scope>NUCLEOTIDE SEQUENCE [LARGE SCALE GENOMIC DNA]</scope>
    <source>
        <strain evidence="16 17">DSM 19727</strain>
    </source>
</reference>
<accession>A0A3M0A155</accession>
<evidence type="ECO:0000313" key="16">
    <source>
        <dbReference type="EMBL" id="RMA78327.1"/>
    </source>
</evidence>
<feature type="domain" description="YrdC-like" evidence="15">
    <location>
        <begin position="5"/>
        <end position="191"/>
    </location>
</feature>
<evidence type="ECO:0000256" key="4">
    <source>
        <dbReference type="ARBA" id="ARBA00015492"/>
    </source>
</evidence>
<feature type="binding site" evidence="14">
    <location>
        <position position="133"/>
    </location>
    <ligand>
        <name>L-threonine</name>
        <dbReference type="ChEBI" id="CHEBI:57926"/>
    </ligand>
</feature>
<dbReference type="InterPro" id="IPR010923">
    <property type="entry name" value="T(6)A37_SUA5"/>
</dbReference>
<feature type="binding site" evidence="14">
    <location>
        <position position="143"/>
    </location>
    <ligand>
        <name>ATP</name>
        <dbReference type="ChEBI" id="CHEBI:30616"/>
    </ligand>
</feature>
<evidence type="ECO:0000259" key="15">
    <source>
        <dbReference type="PROSITE" id="PS51163"/>
    </source>
</evidence>
<evidence type="ECO:0000256" key="11">
    <source>
        <dbReference type="ARBA" id="ARBA00029774"/>
    </source>
</evidence>
<evidence type="ECO:0000256" key="2">
    <source>
        <dbReference type="ARBA" id="ARBA00007663"/>
    </source>
</evidence>
<dbReference type="GO" id="GO:0005524">
    <property type="term" value="F:ATP binding"/>
    <property type="evidence" value="ECO:0007669"/>
    <property type="project" value="UniProtKB-UniRule"/>
</dbReference>
<dbReference type="Gene3D" id="3.40.50.11030">
    <property type="entry name" value="Threonylcarbamoyl-AMP synthase, C-terminal domain"/>
    <property type="match status" value="1"/>
</dbReference>
<feature type="binding site" evidence="14">
    <location>
        <position position="187"/>
    </location>
    <ligand>
        <name>ATP</name>
        <dbReference type="ChEBI" id="CHEBI:30616"/>
    </ligand>
</feature>
<dbReference type="SUPFAM" id="SSF55821">
    <property type="entry name" value="YrdC/RibB"/>
    <property type="match status" value="1"/>
</dbReference>
<feature type="binding site" evidence="14">
    <location>
        <position position="135"/>
    </location>
    <ligand>
        <name>ATP</name>
        <dbReference type="ChEBI" id="CHEBI:30616"/>
    </ligand>
</feature>
<feature type="binding site" evidence="14">
    <location>
        <position position="173"/>
    </location>
    <ligand>
        <name>L-threonine</name>
        <dbReference type="ChEBI" id="CHEBI:57926"/>
    </ligand>
</feature>
<dbReference type="PROSITE" id="PS51163">
    <property type="entry name" value="YRDC"/>
    <property type="match status" value="1"/>
</dbReference>
<dbReference type="GO" id="GO:0008033">
    <property type="term" value="P:tRNA processing"/>
    <property type="evidence" value="ECO:0007669"/>
    <property type="project" value="UniProtKB-KW"/>
</dbReference>
<dbReference type="GO" id="GO:0005737">
    <property type="term" value="C:cytoplasm"/>
    <property type="evidence" value="ECO:0007669"/>
    <property type="project" value="UniProtKB-SubCell"/>
</dbReference>
<keyword evidence="5 13" id="KW-0963">Cytoplasm</keyword>
<dbReference type="Gene3D" id="3.90.870.10">
    <property type="entry name" value="DHBP synthase"/>
    <property type="match status" value="1"/>
</dbReference>
<evidence type="ECO:0000256" key="10">
    <source>
        <dbReference type="ARBA" id="ARBA00022840"/>
    </source>
</evidence>
<feature type="binding site" evidence="14">
    <location>
        <position position="59"/>
    </location>
    <ligand>
        <name>ATP</name>
        <dbReference type="ChEBI" id="CHEBI:30616"/>
    </ligand>
</feature>
<comment type="similarity">
    <text evidence="2 13">Belongs to the SUA5 family.</text>
</comment>
<proteinExistence type="inferred from homology"/>
<evidence type="ECO:0000313" key="17">
    <source>
        <dbReference type="Proteomes" id="UP000280368"/>
    </source>
</evidence>
<feature type="binding site" evidence="14">
    <location>
        <position position="113"/>
    </location>
    <ligand>
        <name>L-threonine</name>
        <dbReference type="ChEBI" id="CHEBI:57926"/>
    </ligand>
</feature>
<dbReference type="GO" id="GO:0000049">
    <property type="term" value="F:tRNA binding"/>
    <property type="evidence" value="ECO:0007669"/>
    <property type="project" value="TreeGrafter"/>
</dbReference>
<dbReference type="PANTHER" id="PTHR17490:SF16">
    <property type="entry name" value="THREONYLCARBAMOYL-AMP SYNTHASE"/>
    <property type="match status" value="1"/>
</dbReference>
<dbReference type="GO" id="GO:0061710">
    <property type="term" value="F:L-threonylcarbamoyladenylate synthase"/>
    <property type="evidence" value="ECO:0007669"/>
    <property type="project" value="UniProtKB-EC"/>
</dbReference>
<evidence type="ECO:0000256" key="8">
    <source>
        <dbReference type="ARBA" id="ARBA00022695"/>
    </source>
</evidence>
<dbReference type="InterPro" id="IPR017945">
    <property type="entry name" value="DHBP_synth_RibB-like_a/b_dom"/>
</dbReference>
<dbReference type="NCBIfam" id="TIGR00057">
    <property type="entry name" value="L-threonylcarbamoyladenylate synthase"/>
    <property type="match status" value="1"/>
</dbReference>
<dbReference type="RefSeq" id="WP_121924435.1">
    <property type="nucleotide sequence ID" value="NZ_CBCSGA010000005.1"/>
</dbReference>
<evidence type="ECO:0000256" key="7">
    <source>
        <dbReference type="ARBA" id="ARBA00022694"/>
    </source>
</evidence>
<sequence length="319" mass="35468">MIEISTDLFKAKYLLETDELVAIPTETVYGLAGNIYSEVAISKIFETKKRPLYNPLIIHIHDKKILSEVAIEIPEKALKLAEAFWPGSLTLVLKKNKEIPDSVTAGKDTAAFRVPNHKMTLDLLKLLPFPLAAPSANPFGRISPTTAQHVGDYFPTTLAMVLDGGNCQNGIESTIIGFKNEEPILYRLGSISIEEIEMVVGKIKIQNHNGIKPDAPGMLSKHYAPKTKIILVEEVEKELKNHKNKKIGLLLFNNQVLNPLISSTEILSEKGDLKVAMSNLYAAMHRLDKQNLDLIIAEKFPENNLGNSINDRLQRATKN</sequence>
<feature type="binding site" evidence="14">
    <location>
        <position position="223"/>
    </location>
    <ligand>
        <name>ATP</name>
        <dbReference type="ChEBI" id="CHEBI:30616"/>
    </ligand>
</feature>
<evidence type="ECO:0000256" key="3">
    <source>
        <dbReference type="ARBA" id="ARBA00012584"/>
    </source>
</evidence>
<dbReference type="InterPro" id="IPR050156">
    <property type="entry name" value="TC-AMP_synthase_SUA5"/>
</dbReference>
<name>A0A3M0A155_9FLAO</name>
<dbReference type="AlphaFoldDB" id="A0A3M0A155"/>
<dbReference type="Proteomes" id="UP000280368">
    <property type="component" value="Unassembled WGS sequence"/>
</dbReference>
<comment type="catalytic activity">
    <reaction evidence="12 13">
        <text>L-threonine + hydrogencarbonate + ATP = L-threonylcarbamoyladenylate + diphosphate + H2O</text>
        <dbReference type="Rhea" id="RHEA:36407"/>
        <dbReference type="ChEBI" id="CHEBI:15377"/>
        <dbReference type="ChEBI" id="CHEBI:17544"/>
        <dbReference type="ChEBI" id="CHEBI:30616"/>
        <dbReference type="ChEBI" id="CHEBI:33019"/>
        <dbReference type="ChEBI" id="CHEBI:57926"/>
        <dbReference type="ChEBI" id="CHEBI:73682"/>
        <dbReference type="EC" id="2.7.7.87"/>
    </reaction>
</comment>
<evidence type="ECO:0000256" key="12">
    <source>
        <dbReference type="ARBA" id="ARBA00048366"/>
    </source>
</evidence>